<protein>
    <submittedName>
        <fullName evidence="3">Uncharacterized protein</fullName>
    </submittedName>
</protein>
<evidence type="ECO:0000313" key="4">
    <source>
        <dbReference type="Proteomes" id="UP000294498"/>
    </source>
</evidence>
<evidence type="ECO:0000256" key="1">
    <source>
        <dbReference type="SAM" id="MobiDB-lite"/>
    </source>
</evidence>
<keyword evidence="4" id="KW-1185">Reference proteome</keyword>
<feature type="signal peptide" evidence="2">
    <location>
        <begin position="1"/>
        <end position="19"/>
    </location>
</feature>
<accession>A0A4V3GLJ7</accession>
<sequence length="149" mass="16571">MKKLVMMLMAVGIVSAASAQHVRVGGGFGYGGGVVVHAYAPAYYGYGYGFYPGFYWGLGYPYWTYPYGYPYGHVPTKLESQVSSIKADYADRIESVKADNTLSRKDKRQQIRNLKNERDEAVANAVRSYWRTPAQNGPAPQNQNAPSQQ</sequence>
<feature type="region of interest" description="Disordered" evidence="1">
    <location>
        <begin position="100"/>
        <end position="119"/>
    </location>
</feature>
<name>A0A4V3GLJ7_9BACT</name>
<evidence type="ECO:0000256" key="2">
    <source>
        <dbReference type="SAM" id="SignalP"/>
    </source>
</evidence>
<evidence type="ECO:0000313" key="3">
    <source>
        <dbReference type="EMBL" id="TDW99812.1"/>
    </source>
</evidence>
<comment type="caution">
    <text evidence="3">The sequence shown here is derived from an EMBL/GenBank/DDBJ whole genome shotgun (WGS) entry which is preliminary data.</text>
</comment>
<reference evidence="3 4" key="1">
    <citation type="submission" date="2019-03" db="EMBL/GenBank/DDBJ databases">
        <title>Genomic Encyclopedia of Type Strains, Phase IV (KMG-IV): sequencing the most valuable type-strain genomes for metagenomic binning, comparative biology and taxonomic classification.</title>
        <authorList>
            <person name="Goeker M."/>
        </authorList>
    </citation>
    <scope>NUCLEOTIDE SEQUENCE [LARGE SCALE GENOMIC DNA]</scope>
    <source>
        <strain evidence="3 4">DSM 100059</strain>
    </source>
</reference>
<keyword evidence="2" id="KW-0732">Signal</keyword>
<feature type="chain" id="PRO_5020354228" evidence="2">
    <location>
        <begin position="20"/>
        <end position="149"/>
    </location>
</feature>
<organism evidence="3 4">
    <name type="scientific">Dinghuibacter silviterrae</name>
    <dbReference type="NCBI Taxonomy" id="1539049"/>
    <lineage>
        <taxon>Bacteria</taxon>
        <taxon>Pseudomonadati</taxon>
        <taxon>Bacteroidota</taxon>
        <taxon>Chitinophagia</taxon>
        <taxon>Chitinophagales</taxon>
        <taxon>Chitinophagaceae</taxon>
        <taxon>Dinghuibacter</taxon>
    </lineage>
</organism>
<dbReference type="AlphaFoldDB" id="A0A4V3GLJ7"/>
<dbReference type="Proteomes" id="UP000294498">
    <property type="component" value="Unassembled WGS sequence"/>
</dbReference>
<dbReference type="EMBL" id="SODV01000001">
    <property type="protein sequence ID" value="TDW99812.1"/>
    <property type="molecule type" value="Genomic_DNA"/>
</dbReference>
<proteinExistence type="predicted"/>
<gene>
    <name evidence="3" type="ORF">EDB95_0824</name>
</gene>